<name>A0A0R2XBN6_9BACT</name>
<organism evidence="1 2">
    <name type="scientific">Verrucomicrobia subdivision 6 bacterium BACL9 MAG-120820-bin42</name>
    <dbReference type="NCBI Taxonomy" id="1655634"/>
    <lineage>
        <taxon>Bacteria</taxon>
        <taxon>Pseudomonadati</taxon>
        <taxon>Verrucomicrobiota</taxon>
        <taxon>Verrucomicrobiia</taxon>
        <taxon>Verrucomicrobiales</taxon>
        <taxon>Verrucomicrobia subdivision 6</taxon>
    </lineage>
</organism>
<gene>
    <name evidence="1" type="ORF">ABS32_06650</name>
</gene>
<proteinExistence type="predicted"/>
<dbReference type="EMBL" id="LIDM01000292">
    <property type="protein sequence ID" value="KRP31633.1"/>
    <property type="molecule type" value="Genomic_DNA"/>
</dbReference>
<protein>
    <submittedName>
        <fullName evidence="1">Uncharacterized protein</fullName>
    </submittedName>
</protein>
<comment type="caution">
    <text evidence="1">The sequence shown here is derived from an EMBL/GenBank/DDBJ whole genome shotgun (WGS) entry which is preliminary data.</text>
</comment>
<evidence type="ECO:0000313" key="1">
    <source>
        <dbReference type="EMBL" id="KRP31633.1"/>
    </source>
</evidence>
<dbReference type="Proteomes" id="UP000051557">
    <property type="component" value="Unassembled WGS sequence"/>
</dbReference>
<reference evidence="1 2" key="1">
    <citation type="submission" date="2015-10" db="EMBL/GenBank/DDBJ databases">
        <title>Metagenome-Assembled Genomes uncover a global brackish microbiome.</title>
        <authorList>
            <person name="Hugerth L.W."/>
            <person name="Larsson J."/>
            <person name="Alneberg J."/>
            <person name="Lindh M.V."/>
            <person name="Legrand C."/>
            <person name="Pinhassi J."/>
            <person name="Andersson A.F."/>
        </authorList>
    </citation>
    <scope>NUCLEOTIDE SEQUENCE [LARGE SCALE GENOMIC DNA]</scope>
    <source>
        <strain evidence="1">BACL9 MAG-120820-bin42</strain>
    </source>
</reference>
<accession>A0A0R2XBN6</accession>
<dbReference type="AlphaFoldDB" id="A0A0R2XBN6"/>
<evidence type="ECO:0000313" key="2">
    <source>
        <dbReference type="Proteomes" id="UP000051557"/>
    </source>
</evidence>
<sequence length="73" mass="8212">MDVRARLGGGIFNHRGWLAGLGVKIVACYRNQHATAKERKEKTVNRCSFCCFHKGLKGWKKFMVSQQDTGRGA</sequence>